<evidence type="ECO:0000313" key="1">
    <source>
        <dbReference type="EMBL" id="DAF42634.1"/>
    </source>
</evidence>
<organism evidence="1">
    <name type="scientific">Siphoviridae sp. ctHip2</name>
    <dbReference type="NCBI Taxonomy" id="2827830"/>
    <lineage>
        <taxon>Viruses</taxon>
        <taxon>Duplodnaviria</taxon>
        <taxon>Heunggongvirae</taxon>
        <taxon>Uroviricota</taxon>
        <taxon>Caudoviricetes</taxon>
    </lineage>
</organism>
<name>A0A8S5RW14_9CAUD</name>
<protein>
    <submittedName>
        <fullName evidence="1">Uncharacterized protein</fullName>
    </submittedName>
</protein>
<reference evidence="1" key="1">
    <citation type="journal article" date="2021" name="Proc. Natl. Acad. Sci. U.S.A.">
        <title>A Catalog of Tens of Thousands of Viruses from Human Metagenomes Reveals Hidden Associations with Chronic Diseases.</title>
        <authorList>
            <person name="Tisza M.J."/>
            <person name="Buck C.B."/>
        </authorList>
    </citation>
    <scope>NUCLEOTIDE SEQUENCE</scope>
    <source>
        <strain evidence="1">CtHip2</strain>
    </source>
</reference>
<dbReference type="EMBL" id="BK032497">
    <property type="protein sequence ID" value="DAF42634.1"/>
    <property type="molecule type" value="Genomic_DNA"/>
</dbReference>
<proteinExistence type="predicted"/>
<sequence length="108" mass="12906">MIESYLTKDEQNELRLEEIPILDRPETIKFEFTKDSTIFLPDETELKIEKVNGKYKPIDFDWYLSPEEITNKNIMEPKYGGTWIDNKFIENKEYKYFITELAALVDSL</sequence>
<accession>A0A8S5RW14</accession>